<evidence type="ECO:0000256" key="1">
    <source>
        <dbReference type="SAM" id="Phobius"/>
    </source>
</evidence>
<sequence length="286" mass="31622">MVLLQVVVNNLLTELESICSPLGSSSSNLTGPCVVSSPPEWPVLMQVPGPEFRAIRTDFIPFNDLPDGSCKKIGSCPATILLTGGNQTLGQSIAENFFTSWFPLNSSDILNNLGFLLMGTDTSTGSSNFFEPAFLSDDPMYIIQPWCLSDSTFYLPIQLTSARTQEVRCVQGSHLWRNSSSEVNDELFKGYQLGNREGKVNEIVAAYDLLNTNTNNFNVSVWYNSTYKDNYGSRSNLMRAARSLTLVHTLNLFLAFRFAYLLILFASSSTSLDLVTLYFVCVGDSD</sequence>
<feature type="transmembrane region" description="Helical" evidence="1">
    <location>
        <begin position="244"/>
        <end position="266"/>
    </location>
</feature>
<reference evidence="2 3" key="1">
    <citation type="journal article" date="2020" name="IScience">
        <title>Genome Sequencing of the Endangered Kingdonia uniflora (Circaeasteraceae, Ranunculales) Reveals Potential Mechanisms of Evolutionary Specialization.</title>
        <authorList>
            <person name="Sun Y."/>
            <person name="Deng T."/>
            <person name="Zhang A."/>
            <person name="Moore M.J."/>
            <person name="Landis J.B."/>
            <person name="Lin N."/>
            <person name="Zhang H."/>
            <person name="Zhang X."/>
            <person name="Huang J."/>
            <person name="Zhang X."/>
            <person name="Sun H."/>
            <person name="Wang H."/>
        </authorList>
    </citation>
    <scope>NUCLEOTIDE SEQUENCE [LARGE SCALE GENOMIC DNA]</scope>
    <source>
        <strain evidence="2">TB1705</strain>
        <tissue evidence="2">Leaf</tissue>
    </source>
</reference>
<dbReference type="AlphaFoldDB" id="A0A7J7MLD0"/>
<gene>
    <name evidence="2" type="ORF">GIB67_007146</name>
</gene>
<dbReference type="Proteomes" id="UP000541444">
    <property type="component" value="Unassembled WGS sequence"/>
</dbReference>
<keyword evidence="1" id="KW-0812">Transmembrane</keyword>
<dbReference type="OrthoDB" id="8061355at2759"/>
<protein>
    <submittedName>
        <fullName evidence="2">Uncharacterized protein</fullName>
    </submittedName>
</protein>
<keyword evidence="1" id="KW-0472">Membrane</keyword>
<keyword evidence="3" id="KW-1185">Reference proteome</keyword>
<organism evidence="2 3">
    <name type="scientific">Kingdonia uniflora</name>
    <dbReference type="NCBI Taxonomy" id="39325"/>
    <lineage>
        <taxon>Eukaryota</taxon>
        <taxon>Viridiplantae</taxon>
        <taxon>Streptophyta</taxon>
        <taxon>Embryophyta</taxon>
        <taxon>Tracheophyta</taxon>
        <taxon>Spermatophyta</taxon>
        <taxon>Magnoliopsida</taxon>
        <taxon>Ranunculales</taxon>
        <taxon>Circaeasteraceae</taxon>
        <taxon>Kingdonia</taxon>
    </lineage>
</organism>
<evidence type="ECO:0000313" key="2">
    <source>
        <dbReference type="EMBL" id="KAF6155709.1"/>
    </source>
</evidence>
<comment type="caution">
    <text evidence="2">The sequence shown here is derived from an EMBL/GenBank/DDBJ whole genome shotgun (WGS) entry which is preliminary data.</text>
</comment>
<keyword evidence="1" id="KW-1133">Transmembrane helix</keyword>
<accession>A0A7J7MLD0</accession>
<evidence type="ECO:0000313" key="3">
    <source>
        <dbReference type="Proteomes" id="UP000541444"/>
    </source>
</evidence>
<name>A0A7J7MLD0_9MAGN</name>
<proteinExistence type="predicted"/>
<dbReference type="EMBL" id="JACGCM010001406">
    <property type="protein sequence ID" value="KAF6155709.1"/>
    <property type="molecule type" value="Genomic_DNA"/>
</dbReference>